<gene>
    <name evidence="1" type="ORF">Baya_6175</name>
</gene>
<evidence type="ECO:0000313" key="2">
    <source>
        <dbReference type="Proteomes" id="UP000319801"/>
    </source>
</evidence>
<evidence type="ECO:0000313" key="1">
    <source>
        <dbReference type="EMBL" id="TSM77425.1"/>
    </source>
</evidence>
<accession>A0A556U579</accession>
<dbReference type="AlphaFoldDB" id="A0A556U579"/>
<comment type="caution">
    <text evidence="1">The sequence shown here is derived from an EMBL/GenBank/DDBJ whole genome shotgun (WGS) entry which is preliminary data.</text>
</comment>
<name>A0A556U579_BAGYA</name>
<proteinExistence type="predicted"/>
<sequence>MPQSPHPASSVTQYSPREAKRSVEFQSIAALFTAVITSKPVSVIRDRDAVSSIIEERRMKQAPLMKGCRRIKLVTGDLEEGIGIRMEVEHQGSDLCALQHITASKKAFVRTISQQFISLAAHPLKTFHSSEPE</sequence>
<dbReference type="Proteomes" id="UP000319801">
    <property type="component" value="Unassembled WGS sequence"/>
</dbReference>
<protein>
    <submittedName>
        <fullName evidence="1">Uncharacterized protein</fullName>
    </submittedName>
</protein>
<dbReference type="EMBL" id="VCAZ01000049">
    <property type="protein sequence ID" value="TSM77425.1"/>
    <property type="molecule type" value="Genomic_DNA"/>
</dbReference>
<organism evidence="1 2">
    <name type="scientific">Bagarius yarrelli</name>
    <name type="common">Goonch</name>
    <name type="synonym">Bagrus yarrelli</name>
    <dbReference type="NCBI Taxonomy" id="175774"/>
    <lineage>
        <taxon>Eukaryota</taxon>
        <taxon>Metazoa</taxon>
        <taxon>Chordata</taxon>
        <taxon>Craniata</taxon>
        <taxon>Vertebrata</taxon>
        <taxon>Euteleostomi</taxon>
        <taxon>Actinopterygii</taxon>
        <taxon>Neopterygii</taxon>
        <taxon>Teleostei</taxon>
        <taxon>Ostariophysi</taxon>
        <taxon>Siluriformes</taxon>
        <taxon>Sisoridae</taxon>
        <taxon>Sisorinae</taxon>
        <taxon>Bagarius</taxon>
    </lineage>
</organism>
<reference evidence="1 2" key="1">
    <citation type="journal article" date="2019" name="Genome Biol. Evol.">
        <title>Whole-Genome Sequencing of the Giant Devil Catfish, Bagarius yarrelli.</title>
        <authorList>
            <person name="Jiang W."/>
            <person name="Lv Y."/>
            <person name="Cheng L."/>
            <person name="Yang K."/>
            <person name="Chao B."/>
            <person name="Wang X."/>
            <person name="Li Y."/>
            <person name="Pan X."/>
            <person name="You X."/>
            <person name="Zhang Y."/>
            <person name="Yang J."/>
            <person name="Li J."/>
            <person name="Zhang X."/>
            <person name="Liu S."/>
            <person name="Sun C."/>
            <person name="Yang J."/>
            <person name="Shi Q."/>
        </authorList>
    </citation>
    <scope>NUCLEOTIDE SEQUENCE [LARGE SCALE GENOMIC DNA]</scope>
    <source>
        <strain evidence="1">JWS20170419001</strain>
        <tissue evidence="1">Muscle</tissue>
    </source>
</reference>
<keyword evidence="2" id="KW-1185">Reference proteome</keyword>